<accession>A0A812M7D8</accession>
<comment type="caution">
    <text evidence="3">The sequence shown here is derived from an EMBL/GenBank/DDBJ whole genome shotgun (WGS) entry which is preliminary data.</text>
</comment>
<dbReference type="PANTHER" id="PTHR12458">
    <property type="entry name" value="ORF PROTEIN"/>
    <property type="match status" value="1"/>
</dbReference>
<dbReference type="AlphaFoldDB" id="A0A812M7D8"/>
<evidence type="ECO:0000313" key="3">
    <source>
        <dbReference type="EMBL" id="CAE7259175.1"/>
    </source>
</evidence>
<evidence type="ECO:0000259" key="2">
    <source>
        <dbReference type="Pfam" id="PF05018"/>
    </source>
</evidence>
<feature type="transmembrane region" description="Helical" evidence="1">
    <location>
        <begin position="720"/>
        <end position="745"/>
    </location>
</feature>
<organism evidence="3 4">
    <name type="scientific">Symbiodinium natans</name>
    <dbReference type="NCBI Taxonomy" id="878477"/>
    <lineage>
        <taxon>Eukaryota</taxon>
        <taxon>Sar</taxon>
        <taxon>Alveolata</taxon>
        <taxon>Dinophyceae</taxon>
        <taxon>Suessiales</taxon>
        <taxon>Symbiodiniaceae</taxon>
        <taxon>Symbiodinium</taxon>
    </lineage>
</organism>
<evidence type="ECO:0000313" key="4">
    <source>
        <dbReference type="Proteomes" id="UP000604046"/>
    </source>
</evidence>
<dbReference type="InterPro" id="IPR040441">
    <property type="entry name" value="CFA20/CFAP20DC"/>
</dbReference>
<evidence type="ECO:0000256" key="1">
    <source>
        <dbReference type="SAM" id="Phobius"/>
    </source>
</evidence>
<keyword evidence="4" id="KW-1185">Reference proteome</keyword>
<keyword evidence="1" id="KW-0812">Transmembrane</keyword>
<dbReference type="InterPro" id="IPR007714">
    <property type="entry name" value="CFA20_dom"/>
</dbReference>
<proteinExistence type="predicted"/>
<dbReference type="EMBL" id="CAJNDS010001424">
    <property type="protein sequence ID" value="CAE7259175.1"/>
    <property type="molecule type" value="Genomic_DNA"/>
</dbReference>
<feature type="transmembrane region" description="Helical" evidence="1">
    <location>
        <begin position="499"/>
        <end position="524"/>
    </location>
</feature>
<feature type="transmembrane region" description="Helical" evidence="1">
    <location>
        <begin position="635"/>
        <end position="658"/>
    </location>
</feature>
<feature type="transmembrane region" description="Helical" evidence="1">
    <location>
        <begin position="372"/>
        <end position="391"/>
    </location>
</feature>
<feature type="transmembrane region" description="Helical" evidence="1">
    <location>
        <begin position="456"/>
        <end position="479"/>
    </location>
</feature>
<protein>
    <submittedName>
        <fullName evidence="3">Cfap20 protein</fullName>
    </submittedName>
</protein>
<reference evidence="3" key="1">
    <citation type="submission" date="2021-02" db="EMBL/GenBank/DDBJ databases">
        <authorList>
            <person name="Dougan E. K."/>
            <person name="Rhodes N."/>
            <person name="Thang M."/>
            <person name="Chan C."/>
        </authorList>
    </citation>
    <scope>NUCLEOTIDE SEQUENCE</scope>
</reference>
<keyword evidence="1" id="KW-1133">Transmembrane helix</keyword>
<gene>
    <name evidence="3" type="primary">cfap20</name>
    <name evidence="3" type="ORF">SNAT2548_LOCUS13507</name>
</gene>
<dbReference type="Pfam" id="PF05018">
    <property type="entry name" value="CFA20_dom"/>
    <property type="match status" value="1"/>
</dbReference>
<name>A0A812M7D8_9DINO</name>
<dbReference type="OrthoDB" id="7486196at2759"/>
<keyword evidence="1" id="KW-0472">Membrane</keyword>
<feature type="domain" description="CFA20" evidence="2">
    <location>
        <begin position="21"/>
        <end position="197"/>
    </location>
</feature>
<sequence length="762" mass="85795">MDSSKFIQLPPKGQDAPAVLFRSSYQSGVFSIFYSIGRTPLYLWSASVRNGHIRRITDEDIGSAALEVAGNNVSTTSVTCPEQPRQTLGIKMPFLVLLVKNLRKYFCFEVELLDDTGQKRRFKTSTFNSGTKVGPFNCSMPLRLDDGWNQVMFNLADFTQRAYGTNYVETCRITINANCRLRRVFFMDRLYASEEMTTREVHLPWWGIVALIFLAVEYVKHDFILDGSSALNFAGQPSEVFPAARRLDVTGWLMPKDISATLPSPLSPQQFHRNAAQAREGTNLTYDEAETKDTVDPFVDPYVPPATLEKKTLSVTVPCLDFFTYQLIEPCGNLTVPPAGIDFRTFFGQYHLPGSAYLVHSVRNTEKELSRYTVLFIILGIVGWSCYTFCIPSNRERFVNKVRTILSGQMMEEDDDEDEENPLREKELQARLDPMSPEFIAPGNIYRLLAVLHPGIIGCTAWLGYACRALIVAYMQFWLPWQIICDTLKRWRWLGIKSPLWFLANCGTFFAMVTALGTLCHMFAERCARHITRGAEANMYILSHDNPSDGDGPGSQRSSMSSQASQQAKLEGLRPASTFVRVARVTGLSEEVEHVYDSLNQGLGSINEGVSSAYNTYKTLERPELSGKSANFNEYFWCNVAMFLNVVMSILLELAMFLKVATFTGRFDNVAMTAVSLYFIFDLDDRVMEADPKLKQRYRRAVAAQTVPKAPEFRPRLIPIISNISAAFVQVTVPMGLVGIVLIAWRRNEDGFVIGGDGLTPF</sequence>
<dbReference type="Proteomes" id="UP000604046">
    <property type="component" value="Unassembled WGS sequence"/>
</dbReference>